<organism evidence="2 3">
    <name type="scientific">Genlisea aurea</name>
    <dbReference type="NCBI Taxonomy" id="192259"/>
    <lineage>
        <taxon>Eukaryota</taxon>
        <taxon>Viridiplantae</taxon>
        <taxon>Streptophyta</taxon>
        <taxon>Embryophyta</taxon>
        <taxon>Tracheophyta</taxon>
        <taxon>Spermatophyta</taxon>
        <taxon>Magnoliopsida</taxon>
        <taxon>eudicotyledons</taxon>
        <taxon>Gunneridae</taxon>
        <taxon>Pentapetalae</taxon>
        <taxon>asterids</taxon>
        <taxon>lamiids</taxon>
        <taxon>Lamiales</taxon>
        <taxon>Lentibulariaceae</taxon>
        <taxon>Genlisea</taxon>
    </lineage>
</organism>
<sequence length="124" mass="14587">MRVCLYAEKKACVKHSKEEGIQFLGRPFFSLSIYMRFDAEEAEHTNTMRRTKISEQAELAENHHHHHHHQAMQEEVQRKKVHFAEADDRGHGKLPAAHDSKTIDAEADGFIQRNHRDFELCTYY</sequence>
<dbReference type="EMBL" id="AUSU01001270">
    <property type="protein sequence ID" value="EPS71407.1"/>
    <property type="molecule type" value="Genomic_DNA"/>
</dbReference>
<evidence type="ECO:0000313" key="2">
    <source>
        <dbReference type="EMBL" id="EPS71407.1"/>
    </source>
</evidence>
<evidence type="ECO:0000313" key="3">
    <source>
        <dbReference type="Proteomes" id="UP000015453"/>
    </source>
</evidence>
<dbReference type="AlphaFoldDB" id="S8EFM7"/>
<evidence type="ECO:0000256" key="1">
    <source>
        <dbReference type="SAM" id="MobiDB-lite"/>
    </source>
</evidence>
<proteinExistence type="predicted"/>
<feature type="compositionally biased region" description="Basic and acidic residues" evidence="1">
    <location>
        <begin position="71"/>
        <end position="98"/>
    </location>
</feature>
<protein>
    <submittedName>
        <fullName evidence="2">Uncharacterized protein</fullName>
    </submittedName>
</protein>
<gene>
    <name evidence="2" type="ORF">M569_03357</name>
</gene>
<dbReference type="Proteomes" id="UP000015453">
    <property type="component" value="Unassembled WGS sequence"/>
</dbReference>
<reference evidence="2 3" key="1">
    <citation type="journal article" date="2013" name="BMC Genomics">
        <title>The miniature genome of a carnivorous plant Genlisea aurea contains a low number of genes and short non-coding sequences.</title>
        <authorList>
            <person name="Leushkin E.V."/>
            <person name="Sutormin R.A."/>
            <person name="Nabieva E.R."/>
            <person name="Penin A.A."/>
            <person name="Kondrashov A.S."/>
            <person name="Logacheva M.D."/>
        </authorList>
    </citation>
    <scope>NUCLEOTIDE SEQUENCE [LARGE SCALE GENOMIC DNA]</scope>
</reference>
<accession>S8EFM7</accession>
<dbReference type="OrthoDB" id="876572at2759"/>
<feature type="region of interest" description="Disordered" evidence="1">
    <location>
        <begin position="59"/>
        <end position="98"/>
    </location>
</feature>
<keyword evidence="3" id="KW-1185">Reference proteome</keyword>
<comment type="caution">
    <text evidence="2">The sequence shown here is derived from an EMBL/GenBank/DDBJ whole genome shotgun (WGS) entry which is preliminary data.</text>
</comment>
<name>S8EFM7_9LAMI</name>